<dbReference type="CDD" id="cd17321">
    <property type="entry name" value="MFS_MMR_MDR_like"/>
    <property type="match status" value="1"/>
</dbReference>
<dbReference type="PROSITE" id="PS50850">
    <property type="entry name" value="MFS"/>
    <property type="match status" value="1"/>
</dbReference>
<reference evidence="9 10" key="1">
    <citation type="submission" date="2019-02" db="EMBL/GenBank/DDBJ databases">
        <title>Draft genome sequence of Amycolatopsis sp. 8-3EHSu isolated from roots of Suaeda maritima.</title>
        <authorList>
            <person name="Duangmal K."/>
            <person name="Chantavorakit T."/>
        </authorList>
    </citation>
    <scope>NUCLEOTIDE SEQUENCE [LARGE SCALE GENOMIC DNA]</scope>
    <source>
        <strain evidence="9 10">8-3EHSu</strain>
    </source>
</reference>
<evidence type="ECO:0000313" key="9">
    <source>
        <dbReference type="EMBL" id="RZQ65199.1"/>
    </source>
</evidence>
<name>A0A4Q7JCV6_9PSEU</name>
<keyword evidence="3" id="KW-1003">Cell membrane</keyword>
<dbReference type="PANTHER" id="PTHR42718:SF46">
    <property type="entry name" value="BLR6921 PROTEIN"/>
    <property type="match status" value="1"/>
</dbReference>
<evidence type="ECO:0000256" key="6">
    <source>
        <dbReference type="ARBA" id="ARBA00023136"/>
    </source>
</evidence>
<proteinExistence type="predicted"/>
<dbReference type="OrthoDB" id="4080117at2"/>
<dbReference type="GO" id="GO:0022857">
    <property type="term" value="F:transmembrane transporter activity"/>
    <property type="evidence" value="ECO:0007669"/>
    <property type="project" value="InterPro"/>
</dbReference>
<keyword evidence="6 7" id="KW-0472">Membrane</keyword>
<feature type="transmembrane region" description="Helical" evidence="7">
    <location>
        <begin position="42"/>
        <end position="59"/>
    </location>
</feature>
<feature type="transmembrane region" description="Helical" evidence="7">
    <location>
        <begin position="259"/>
        <end position="282"/>
    </location>
</feature>
<sequence>MRLTLLVVSTAQLLVVLDGTIVNIALPSAQAALGMTDATRQWAITAYALAFGGLLLIGGRISSALGHRRTFMAGLAGFAAASALGGAAVTPEMLFAARALQGVFAAALAPAGLSLLTTTFTEPRERGRAFGVFAAVGAAGSAVGLVAGGLLTEFLSWRWCLYINVPVVLLALLLSTFVPRDEPVRGGRLDVAGALLSTAGFGALVYGFAEAESLGWTAPPVLGLLVLGVLLLVAFVAVELRVTNPMLPMRILADRARGAAFTSITLLFVSMMGYYLFLSYYAQTVLGYSPVAAGMTLIIHATAALLAATLLAGRLQHRVPAVALVLPGLLAAAIGTFVLTFVGQQTDGVFWPYLVPSLLLTGLGMGCVLPPTASLATSGMEPRDIGAASAAFNAAQQLGGALGVALLNTVAVSTGTYGAALTVGTVVIVLAAAAQVPRRLVRRA</sequence>
<evidence type="ECO:0000256" key="4">
    <source>
        <dbReference type="ARBA" id="ARBA00022692"/>
    </source>
</evidence>
<comment type="caution">
    <text evidence="9">The sequence shown here is derived from an EMBL/GenBank/DDBJ whole genome shotgun (WGS) entry which is preliminary data.</text>
</comment>
<feature type="transmembrane region" description="Helical" evidence="7">
    <location>
        <begin position="417"/>
        <end position="436"/>
    </location>
</feature>
<feature type="transmembrane region" description="Helical" evidence="7">
    <location>
        <begin position="189"/>
        <end position="209"/>
    </location>
</feature>
<dbReference type="InterPro" id="IPR020846">
    <property type="entry name" value="MFS_dom"/>
</dbReference>
<feature type="transmembrane region" description="Helical" evidence="7">
    <location>
        <begin position="156"/>
        <end position="177"/>
    </location>
</feature>
<feature type="domain" description="Major facilitator superfamily (MFS) profile" evidence="8">
    <location>
        <begin position="4"/>
        <end position="444"/>
    </location>
</feature>
<feature type="transmembrane region" description="Helical" evidence="7">
    <location>
        <begin position="71"/>
        <end position="89"/>
    </location>
</feature>
<comment type="subcellular location">
    <subcellularLocation>
        <location evidence="1">Cell membrane</location>
        <topology evidence="1">Multi-pass membrane protein</topology>
    </subcellularLocation>
</comment>
<feature type="transmembrane region" description="Helical" evidence="7">
    <location>
        <begin position="95"/>
        <end position="117"/>
    </location>
</feature>
<dbReference type="Pfam" id="PF07690">
    <property type="entry name" value="MFS_1"/>
    <property type="match status" value="1"/>
</dbReference>
<feature type="transmembrane region" description="Helical" evidence="7">
    <location>
        <begin position="288"/>
        <end position="312"/>
    </location>
</feature>
<organism evidence="9 10">
    <name type="scientific">Amycolatopsis suaedae</name>
    <dbReference type="NCBI Taxonomy" id="2510978"/>
    <lineage>
        <taxon>Bacteria</taxon>
        <taxon>Bacillati</taxon>
        <taxon>Actinomycetota</taxon>
        <taxon>Actinomycetes</taxon>
        <taxon>Pseudonocardiales</taxon>
        <taxon>Pseudonocardiaceae</taxon>
        <taxon>Amycolatopsis</taxon>
    </lineage>
</organism>
<dbReference type="EMBL" id="SFCC01000002">
    <property type="protein sequence ID" value="RZQ65199.1"/>
    <property type="molecule type" value="Genomic_DNA"/>
</dbReference>
<dbReference type="NCBIfam" id="TIGR00711">
    <property type="entry name" value="efflux_EmrB"/>
    <property type="match status" value="1"/>
</dbReference>
<dbReference type="RefSeq" id="WP_130473985.1">
    <property type="nucleotide sequence ID" value="NZ_SFCC01000002.1"/>
</dbReference>
<evidence type="ECO:0000256" key="7">
    <source>
        <dbReference type="SAM" id="Phobius"/>
    </source>
</evidence>
<evidence type="ECO:0000256" key="5">
    <source>
        <dbReference type="ARBA" id="ARBA00022989"/>
    </source>
</evidence>
<dbReference type="InterPro" id="IPR036259">
    <property type="entry name" value="MFS_trans_sf"/>
</dbReference>
<dbReference type="AlphaFoldDB" id="A0A4Q7JCV6"/>
<keyword evidence="5 7" id="KW-1133">Transmembrane helix</keyword>
<dbReference type="PRINTS" id="PR01036">
    <property type="entry name" value="TCRTETB"/>
</dbReference>
<evidence type="ECO:0000259" key="8">
    <source>
        <dbReference type="PROSITE" id="PS50850"/>
    </source>
</evidence>
<protein>
    <submittedName>
        <fullName evidence="9">DHA2 family efflux MFS transporter permease subunit</fullName>
    </submittedName>
</protein>
<dbReference type="Proteomes" id="UP000292003">
    <property type="component" value="Unassembled WGS sequence"/>
</dbReference>
<evidence type="ECO:0000256" key="1">
    <source>
        <dbReference type="ARBA" id="ARBA00004651"/>
    </source>
</evidence>
<dbReference type="InterPro" id="IPR004638">
    <property type="entry name" value="EmrB-like"/>
</dbReference>
<dbReference type="PANTHER" id="PTHR42718">
    <property type="entry name" value="MAJOR FACILITATOR SUPERFAMILY MULTIDRUG TRANSPORTER MFSC"/>
    <property type="match status" value="1"/>
</dbReference>
<feature type="transmembrane region" description="Helical" evidence="7">
    <location>
        <begin position="221"/>
        <end position="238"/>
    </location>
</feature>
<keyword evidence="2" id="KW-0813">Transport</keyword>
<dbReference type="Gene3D" id="1.20.1720.10">
    <property type="entry name" value="Multidrug resistance protein D"/>
    <property type="match status" value="1"/>
</dbReference>
<keyword evidence="4 7" id="KW-0812">Transmembrane</keyword>
<keyword evidence="10" id="KW-1185">Reference proteome</keyword>
<dbReference type="Gene3D" id="1.20.1250.20">
    <property type="entry name" value="MFS general substrate transporter like domains"/>
    <property type="match status" value="1"/>
</dbReference>
<evidence type="ECO:0000313" key="10">
    <source>
        <dbReference type="Proteomes" id="UP000292003"/>
    </source>
</evidence>
<gene>
    <name evidence="9" type="ORF">EWH70_04735</name>
</gene>
<feature type="transmembrane region" description="Helical" evidence="7">
    <location>
        <begin position="319"/>
        <end position="343"/>
    </location>
</feature>
<dbReference type="GO" id="GO:0005886">
    <property type="term" value="C:plasma membrane"/>
    <property type="evidence" value="ECO:0007669"/>
    <property type="project" value="UniProtKB-SubCell"/>
</dbReference>
<evidence type="ECO:0000256" key="3">
    <source>
        <dbReference type="ARBA" id="ARBA00022475"/>
    </source>
</evidence>
<feature type="transmembrane region" description="Helical" evidence="7">
    <location>
        <begin position="129"/>
        <end position="150"/>
    </location>
</feature>
<dbReference type="SUPFAM" id="SSF103473">
    <property type="entry name" value="MFS general substrate transporter"/>
    <property type="match status" value="1"/>
</dbReference>
<evidence type="ECO:0000256" key="2">
    <source>
        <dbReference type="ARBA" id="ARBA00022448"/>
    </source>
</evidence>
<accession>A0A4Q7JCV6</accession>
<dbReference type="InterPro" id="IPR011701">
    <property type="entry name" value="MFS"/>
</dbReference>